<comment type="caution">
    <text evidence="4">The sequence shown here is derived from an EMBL/GenBank/DDBJ whole genome shotgun (WGS) entry which is preliminary data.</text>
</comment>
<evidence type="ECO:0000256" key="1">
    <source>
        <dbReference type="ARBA" id="ARBA00022553"/>
    </source>
</evidence>
<dbReference type="PANTHER" id="PTHR44591">
    <property type="entry name" value="STRESS RESPONSE REGULATOR PROTEIN 1"/>
    <property type="match status" value="1"/>
</dbReference>
<evidence type="ECO:0000259" key="3">
    <source>
        <dbReference type="PROSITE" id="PS50110"/>
    </source>
</evidence>
<dbReference type="InterPro" id="IPR001789">
    <property type="entry name" value="Sig_transdc_resp-reg_receiver"/>
</dbReference>
<dbReference type="Gene3D" id="3.40.50.2300">
    <property type="match status" value="1"/>
</dbReference>
<dbReference type="PROSITE" id="PS50110">
    <property type="entry name" value="RESPONSE_REGULATORY"/>
    <property type="match status" value="1"/>
</dbReference>
<sequence length="134" mass="14938">MSDQTAILEANPGGQLILVVDDEFDVLSTYQLLLEYHGFRVRVAGNGRDALAAAAAEPPAIVLSDFMMPVMDGGELCRKWRADPQLSHIPFILSSAGIMRKDIQIPYDSFFRKPLRIDELVDEINRLLAPSQPR</sequence>
<dbReference type="Proteomes" id="UP000450012">
    <property type="component" value="Unassembled WGS sequence"/>
</dbReference>
<dbReference type="InterPro" id="IPR050595">
    <property type="entry name" value="Bact_response_regulator"/>
</dbReference>
<feature type="domain" description="Response regulatory" evidence="3">
    <location>
        <begin position="16"/>
        <end position="128"/>
    </location>
</feature>
<dbReference type="GO" id="GO:0000160">
    <property type="term" value="P:phosphorelay signal transduction system"/>
    <property type="evidence" value="ECO:0007669"/>
    <property type="project" value="InterPro"/>
</dbReference>
<reference evidence="4 5" key="1">
    <citation type="submission" date="2019-12" db="EMBL/GenBank/DDBJ databases">
        <title>Novel species isolated from a subtropical stream in China.</title>
        <authorList>
            <person name="Lu H."/>
        </authorList>
    </citation>
    <scope>NUCLEOTIDE SEQUENCE [LARGE SCALE GENOMIC DNA]</scope>
    <source>
        <strain evidence="4 5">FT55W</strain>
    </source>
</reference>
<evidence type="ECO:0000313" key="4">
    <source>
        <dbReference type="EMBL" id="MYM67809.1"/>
    </source>
</evidence>
<gene>
    <name evidence="4" type="ORF">GTP45_13320</name>
</gene>
<name>A0A7X4KBZ7_9BURK</name>
<protein>
    <submittedName>
        <fullName evidence="4">Response regulator</fullName>
    </submittedName>
</protein>
<organism evidence="4 5">
    <name type="scientific">Duganella rivi</name>
    <dbReference type="NCBI Taxonomy" id="2666083"/>
    <lineage>
        <taxon>Bacteria</taxon>
        <taxon>Pseudomonadati</taxon>
        <taxon>Pseudomonadota</taxon>
        <taxon>Betaproteobacteria</taxon>
        <taxon>Burkholderiales</taxon>
        <taxon>Oxalobacteraceae</taxon>
        <taxon>Telluria group</taxon>
        <taxon>Duganella</taxon>
    </lineage>
</organism>
<dbReference type="RefSeq" id="WP_161014376.1">
    <property type="nucleotide sequence ID" value="NZ_WWCK01000004.1"/>
</dbReference>
<feature type="modified residue" description="4-aspartylphosphate" evidence="2">
    <location>
        <position position="65"/>
    </location>
</feature>
<dbReference type="PANTHER" id="PTHR44591:SF3">
    <property type="entry name" value="RESPONSE REGULATORY DOMAIN-CONTAINING PROTEIN"/>
    <property type="match status" value="1"/>
</dbReference>
<dbReference type="Pfam" id="PF00072">
    <property type="entry name" value="Response_reg"/>
    <property type="match status" value="1"/>
</dbReference>
<dbReference type="AlphaFoldDB" id="A0A7X4KBZ7"/>
<keyword evidence="1 2" id="KW-0597">Phosphoprotein</keyword>
<proteinExistence type="predicted"/>
<dbReference type="SUPFAM" id="SSF52172">
    <property type="entry name" value="CheY-like"/>
    <property type="match status" value="1"/>
</dbReference>
<evidence type="ECO:0000313" key="5">
    <source>
        <dbReference type="Proteomes" id="UP000450012"/>
    </source>
</evidence>
<accession>A0A7X4KBZ7</accession>
<dbReference type="InterPro" id="IPR011006">
    <property type="entry name" value="CheY-like_superfamily"/>
</dbReference>
<dbReference type="EMBL" id="WWCK01000004">
    <property type="protein sequence ID" value="MYM67809.1"/>
    <property type="molecule type" value="Genomic_DNA"/>
</dbReference>
<keyword evidence="5" id="KW-1185">Reference proteome</keyword>
<evidence type="ECO:0000256" key="2">
    <source>
        <dbReference type="PROSITE-ProRule" id="PRU00169"/>
    </source>
</evidence>
<dbReference type="SMART" id="SM00448">
    <property type="entry name" value="REC"/>
    <property type="match status" value="1"/>
</dbReference>